<feature type="compositionally biased region" description="Basic residues" evidence="2">
    <location>
        <begin position="543"/>
        <end position="558"/>
    </location>
</feature>
<dbReference type="InterPro" id="IPR011990">
    <property type="entry name" value="TPR-like_helical_dom_sf"/>
</dbReference>
<dbReference type="GO" id="GO:0042162">
    <property type="term" value="F:telomeric DNA binding"/>
    <property type="evidence" value="ECO:0007669"/>
    <property type="project" value="TreeGrafter"/>
</dbReference>
<feature type="compositionally biased region" description="Polar residues" evidence="2">
    <location>
        <begin position="243"/>
        <end position="258"/>
    </location>
</feature>
<dbReference type="VEuPathDB" id="VectorBase:BGLB039959"/>
<name>A0A2C9M922_BIOGL</name>
<evidence type="ECO:0000259" key="5">
    <source>
        <dbReference type="Pfam" id="PF10374"/>
    </source>
</evidence>
<evidence type="ECO:0000256" key="3">
    <source>
        <dbReference type="SAM" id="SignalP"/>
    </source>
</evidence>
<keyword evidence="1" id="KW-0866">Nonsense-mediated mRNA decay</keyword>
<dbReference type="InterPro" id="IPR018834">
    <property type="entry name" value="DNA/RNA-bd_Est1-type"/>
</dbReference>
<feature type="region of interest" description="Disordered" evidence="2">
    <location>
        <begin position="521"/>
        <end position="582"/>
    </location>
</feature>
<dbReference type="Proteomes" id="UP000076420">
    <property type="component" value="Unassembled WGS sequence"/>
</dbReference>
<dbReference type="InterPro" id="IPR019458">
    <property type="entry name" value="Est1-like_N"/>
</dbReference>
<dbReference type="GO" id="GO:0005697">
    <property type="term" value="C:telomerase holoenzyme complex"/>
    <property type="evidence" value="ECO:0007669"/>
    <property type="project" value="TreeGrafter"/>
</dbReference>
<feature type="domain" description="DNA/RNA-binding" evidence="4">
    <location>
        <begin position="901"/>
        <end position="1094"/>
    </location>
</feature>
<accession>A0A2C9M922</accession>
<dbReference type="InterPro" id="IPR045153">
    <property type="entry name" value="Est1/Ebs1-like"/>
</dbReference>
<gene>
    <name evidence="6" type="primary">106074733</name>
</gene>
<feature type="compositionally biased region" description="Polar residues" evidence="2">
    <location>
        <begin position="530"/>
        <end position="541"/>
    </location>
</feature>
<dbReference type="SUPFAM" id="SSF48452">
    <property type="entry name" value="TPR-like"/>
    <property type="match status" value="1"/>
</dbReference>
<feature type="compositionally biased region" description="Basic and acidic residues" evidence="2">
    <location>
        <begin position="293"/>
        <end position="329"/>
    </location>
</feature>
<dbReference type="GO" id="GO:0000184">
    <property type="term" value="P:nuclear-transcribed mRNA catabolic process, nonsense-mediated decay"/>
    <property type="evidence" value="ECO:0007669"/>
    <property type="project" value="UniProtKB-KW"/>
</dbReference>
<dbReference type="FunFam" id="1.25.40.10:FF:000094">
    <property type="entry name" value="telomerase-binding protein EST1A isoform X1"/>
    <property type="match status" value="1"/>
</dbReference>
<evidence type="ECO:0008006" key="8">
    <source>
        <dbReference type="Google" id="ProtNLM"/>
    </source>
</evidence>
<dbReference type="AlphaFoldDB" id="A0A2C9M922"/>
<feature type="compositionally biased region" description="Polar residues" evidence="2">
    <location>
        <begin position="394"/>
        <end position="408"/>
    </location>
</feature>
<feature type="compositionally biased region" description="Basic and acidic residues" evidence="2">
    <location>
        <begin position="336"/>
        <end position="349"/>
    </location>
</feature>
<dbReference type="EnsemblMetazoa" id="BGLB039959-RA">
    <property type="protein sequence ID" value="BGLB039959-PA"/>
    <property type="gene ID" value="BGLB039959"/>
</dbReference>
<dbReference type="Pfam" id="PF10374">
    <property type="entry name" value="EST1"/>
    <property type="match status" value="1"/>
</dbReference>
<dbReference type="Pfam" id="PF10373">
    <property type="entry name" value="EST1_DNA_bind"/>
    <property type="match status" value="1"/>
</dbReference>
<sequence>MNSYFYILTLLFIVLVNKKKSVFVGMQESKARQDKRSESQRQQRSKRPEQQIYRPGQLRHTKSGKPGRKSDEGSREEEEGLAASNYDDADHFDSEDLKLDATDEDKGQKSRESSGDINFDDVNQRLDNLYIESPPREIKQESSEALESESPDDKASRDKRSGGGNRRGKRPDIRIYVPRARLGDKERRSEEKDEMVDGTAIKRDENKEEGDDQSEIVVTSVPDSLRKVQVKSKGGAMKVTVKNEPQTGAVSGNENSHNPPHRDTGQGQGKTSQQQKHNTRESPGSDVQGKQQSRKDNDHKNKNQPRNSEKFSRQFESRTHGRTRQDSVKSEMGNNDARKPFKKQPDRQPARTYYKNRRSSSSDSRPKEQRNSKMNSDEQPFSSETFPRTKGVTGKSTQVSVREINQNKNTKETLNGGKGNGREGEKFYWGMRRQRTGSISSEASYASNLSNGSYYSGSSDFTEDDEPEHILNWGEEVEKAHLEELARLVHDGTRKLTSSLDAYPGSLSLEGSAVLAEQRMETTGLDRQKSVSADNVNQGKTKGSGRARHRRHRHRKNSSRQGSRDSSIHSSTHGDDVFSERGHRRRRQLFDPRWALVYLGHDPSLQYTPPGYLPCFSLLGSLYVCYAYHHDHYPSYFLPRCHLSLGLNSPPYPFFDVYLTYCPRLQILKSVDHHDAEDGAASVRALESAALENLLESLYWYLMFILMTFLYSCEVDAENLMSAASRTQCRLMAEQILRDSAPFDSQLGNILSRRPLSDDSLRMVNQIRAELQNRLEQIILMDIEVANKHNVEQMLWKSVYYQVIESHRKRLGEESQDVQSKQKLMDVLDEGSRFFENLLKKLQSVYGFDLDLFSDGNKLIPENVSRIVKLALLSAQRVMMFLGDIARYREQASDTTNYGKARHWYLKAQRIHPRNGRPYNQLAILAVYTRRKLDAVYYYMRSLAASNPILTARESLMSLFDEVRRKVDAAEKKRFEERRHRMALRRKPQRRGPRVEIWVLPDGTCTQDRVEEDEEDDLSSLSVFELNKRFVLTYLNVHGKLFTKINFEVFAESSSLMLQEFQILIQHSPCVFSCTRLLQLMVINMFSIDNTALKGWWFCSWFGLHDYCNTSAKSTL</sequence>
<dbReference type="Gene3D" id="1.25.40.10">
    <property type="entry name" value="Tetratricopeptide repeat domain"/>
    <property type="match status" value="1"/>
</dbReference>
<protein>
    <recommendedName>
        <fullName evidence="8">DNA/RNA-binding domain-containing protein</fullName>
    </recommendedName>
</protein>
<feature type="compositionally biased region" description="Basic and acidic residues" evidence="2">
    <location>
        <begin position="151"/>
        <end position="161"/>
    </location>
</feature>
<feature type="domain" description="Telomerase activating protein Est1-like N-terminal" evidence="5">
    <location>
        <begin position="790"/>
        <end position="892"/>
    </location>
</feature>
<dbReference type="STRING" id="6526.A0A2C9M922"/>
<evidence type="ECO:0000259" key="4">
    <source>
        <dbReference type="Pfam" id="PF10373"/>
    </source>
</evidence>
<feature type="compositionally biased region" description="Polar residues" evidence="2">
    <location>
        <begin position="372"/>
        <end position="386"/>
    </location>
</feature>
<evidence type="ECO:0000313" key="6">
    <source>
        <dbReference type="EnsemblMetazoa" id="BGLB039959-PA"/>
    </source>
</evidence>
<evidence type="ECO:0000256" key="2">
    <source>
        <dbReference type="SAM" id="MobiDB-lite"/>
    </source>
</evidence>
<proteinExistence type="predicted"/>
<dbReference type="KEGG" id="bgt:106074733"/>
<dbReference type="PANTHER" id="PTHR15696">
    <property type="entry name" value="SMG-7 SUPPRESSOR WITH MORPHOLOGICAL EFFECT ON GENITALIA PROTEIN 7"/>
    <property type="match status" value="1"/>
</dbReference>
<dbReference type="VEuPathDB" id="VectorBase:BGLAX_036145"/>
<dbReference type="PANTHER" id="PTHR15696:SF0">
    <property type="entry name" value="TELOMERASE-BINDING PROTEIN EST1A"/>
    <property type="match status" value="1"/>
</dbReference>
<feature type="compositionally biased region" description="Basic and acidic residues" evidence="2">
    <location>
        <begin position="88"/>
        <end position="114"/>
    </location>
</feature>
<evidence type="ECO:0000256" key="1">
    <source>
        <dbReference type="ARBA" id="ARBA00023161"/>
    </source>
</evidence>
<feature type="chain" id="PRO_5013174925" description="DNA/RNA-binding domain-containing protein" evidence="3">
    <location>
        <begin position="22"/>
        <end position="1116"/>
    </location>
</feature>
<feature type="compositionally biased region" description="Basic and acidic residues" evidence="2">
    <location>
        <begin position="562"/>
        <end position="581"/>
    </location>
</feature>
<evidence type="ECO:0000313" key="7">
    <source>
        <dbReference type="Proteomes" id="UP000076420"/>
    </source>
</evidence>
<feature type="signal peptide" evidence="3">
    <location>
        <begin position="1"/>
        <end position="21"/>
    </location>
</feature>
<feature type="compositionally biased region" description="Basic and acidic residues" evidence="2">
    <location>
        <begin position="29"/>
        <end position="49"/>
    </location>
</feature>
<feature type="region of interest" description="Disordered" evidence="2">
    <location>
        <begin position="27"/>
        <end position="425"/>
    </location>
</feature>
<reference evidence="6" key="1">
    <citation type="submission" date="2020-05" db="UniProtKB">
        <authorList>
            <consortium name="EnsemblMetazoa"/>
        </authorList>
    </citation>
    <scope>IDENTIFICATION</scope>
    <source>
        <strain evidence="6">BB02</strain>
    </source>
</reference>
<feature type="compositionally biased region" description="Basic residues" evidence="2">
    <location>
        <begin position="57"/>
        <end position="67"/>
    </location>
</feature>
<keyword evidence="3" id="KW-0732">Signal</keyword>
<feature type="compositionally biased region" description="Basic and acidic residues" evidence="2">
    <location>
        <begin position="181"/>
        <end position="191"/>
    </location>
</feature>
<dbReference type="GO" id="GO:0070034">
    <property type="term" value="F:telomerase RNA binding"/>
    <property type="evidence" value="ECO:0007669"/>
    <property type="project" value="TreeGrafter"/>
</dbReference>
<organism evidence="6 7">
    <name type="scientific">Biomphalaria glabrata</name>
    <name type="common">Bloodfluke planorb</name>
    <name type="synonym">Freshwater snail</name>
    <dbReference type="NCBI Taxonomy" id="6526"/>
    <lineage>
        <taxon>Eukaryota</taxon>
        <taxon>Metazoa</taxon>
        <taxon>Spiralia</taxon>
        <taxon>Lophotrochozoa</taxon>
        <taxon>Mollusca</taxon>
        <taxon>Gastropoda</taxon>
        <taxon>Heterobranchia</taxon>
        <taxon>Euthyneura</taxon>
        <taxon>Panpulmonata</taxon>
        <taxon>Hygrophila</taxon>
        <taxon>Lymnaeoidea</taxon>
        <taxon>Planorbidae</taxon>
        <taxon>Biomphalaria</taxon>
    </lineage>
</organism>
<dbReference type="OrthoDB" id="2017974at2759"/>